<evidence type="ECO:0000256" key="3">
    <source>
        <dbReference type="ARBA" id="ARBA00022846"/>
    </source>
</evidence>
<dbReference type="AlphaFoldDB" id="V4CGB6"/>
<reference evidence="9 10" key="1">
    <citation type="journal article" date="2013" name="Nature">
        <title>Insights into bilaterian evolution from three spiralian genomes.</title>
        <authorList>
            <person name="Simakov O."/>
            <person name="Marletaz F."/>
            <person name="Cho S.J."/>
            <person name="Edsinger-Gonzales E."/>
            <person name="Havlak P."/>
            <person name="Hellsten U."/>
            <person name="Kuo D.H."/>
            <person name="Larsson T."/>
            <person name="Lv J."/>
            <person name="Arendt D."/>
            <person name="Savage R."/>
            <person name="Osoegawa K."/>
            <person name="de Jong P."/>
            <person name="Grimwood J."/>
            <person name="Chapman J.A."/>
            <person name="Shapiro H."/>
            <person name="Aerts A."/>
            <person name="Otillar R.P."/>
            <person name="Terry A.Y."/>
            <person name="Boore J.L."/>
            <person name="Grigoriev I.V."/>
            <person name="Lindberg D.R."/>
            <person name="Seaver E.C."/>
            <person name="Weisblat D.A."/>
            <person name="Putnam N.H."/>
            <person name="Rokhsar D.S."/>
        </authorList>
    </citation>
    <scope>NUCLEOTIDE SEQUENCE [LARGE SCALE GENOMIC DNA]</scope>
</reference>
<keyword evidence="10" id="KW-1185">Reference proteome</keyword>
<keyword evidence="6" id="KW-0966">Cell projection</keyword>
<evidence type="ECO:0000256" key="2">
    <source>
        <dbReference type="ARBA" id="ARBA00022490"/>
    </source>
</evidence>
<dbReference type="Proteomes" id="UP000030746">
    <property type="component" value="Unassembled WGS sequence"/>
</dbReference>
<evidence type="ECO:0000256" key="8">
    <source>
        <dbReference type="ARBA" id="ARBA00046435"/>
    </source>
</evidence>
<sequence>MTHSGDSLKWSMPGWRIEQRFAPGVLIGNWSEERNIFQRGNNKHNSTHRIDFRQWSGHRPDVVLRRNAMMKADGIGAENMFHHHGNRYSNNMVSWYDEQYNGRWQEKQLPELRNWNFHKVSWVPEKSDHPLQGTSTNYGLHYKLQNKWKEQICNETKGDYLSTYQNSFPTPPKTALVTMRSAVPRECSTSVHSITRCNKSLDLRNLPYGKGPEMPSRGITMVSS</sequence>
<keyword evidence="2" id="KW-0963">Cytoplasm</keyword>
<dbReference type="CTD" id="20247282"/>
<evidence type="ECO:0000256" key="7">
    <source>
        <dbReference type="ARBA" id="ARBA00035003"/>
    </source>
</evidence>
<keyword evidence="5" id="KW-0206">Cytoskeleton</keyword>
<evidence type="ECO:0000256" key="6">
    <source>
        <dbReference type="ARBA" id="ARBA00023273"/>
    </source>
</evidence>
<dbReference type="PANTHER" id="PTHR31180:SF2">
    <property type="entry name" value="CILIA- AND FLAGELLA-ASSOCIATED PROTEIN 107"/>
    <property type="match status" value="1"/>
</dbReference>
<protein>
    <submittedName>
        <fullName evidence="9">Uncharacterized protein</fullName>
    </submittedName>
</protein>
<dbReference type="InterPro" id="IPR054709">
    <property type="entry name" value="CFAP107"/>
</dbReference>
<accession>V4CGB6</accession>
<dbReference type="PANTHER" id="PTHR31180">
    <property type="entry name" value="CILIA- AND FLAGELLA-ASSOCIATED PROTEIN 107-RELATED"/>
    <property type="match status" value="1"/>
</dbReference>
<dbReference type="GO" id="GO:0005879">
    <property type="term" value="C:axonemal microtubule"/>
    <property type="evidence" value="ECO:0007669"/>
    <property type="project" value="TreeGrafter"/>
</dbReference>
<dbReference type="HOGENOM" id="CLU_100733_0_0_1"/>
<evidence type="ECO:0000313" key="10">
    <source>
        <dbReference type="Proteomes" id="UP000030746"/>
    </source>
</evidence>
<dbReference type="RefSeq" id="XP_009048165.1">
    <property type="nucleotide sequence ID" value="XM_009049917.1"/>
</dbReference>
<gene>
    <name evidence="9" type="ORF">LOTGIDRAFT_225450</name>
</gene>
<dbReference type="KEGG" id="lgi:LOTGIDRAFT_225450"/>
<dbReference type="GO" id="GO:0030317">
    <property type="term" value="P:flagellated sperm motility"/>
    <property type="evidence" value="ECO:0007669"/>
    <property type="project" value="InterPro"/>
</dbReference>
<proteinExistence type="predicted"/>
<comment type="function">
    <text evidence="7">Microtubule inner protein (MIP) part of the dynein-decorated doublet microtubules (DMTs) in cilia axoneme, which is required for motile cilia beating.</text>
</comment>
<keyword evidence="3" id="KW-0282">Flagellum</keyword>
<comment type="subunit">
    <text evidence="8">Microtubule inner protein component of sperm flagellar doublet microtubules.</text>
</comment>
<dbReference type="OrthoDB" id="8185227at2759"/>
<dbReference type="EMBL" id="KB200538">
    <property type="protein sequence ID" value="ESP01115.1"/>
    <property type="molecule type" value="Genomic_DNA"/>
</dbReference>
<dbReference type="OMA" id="EKTPQCI"/>
<organism evidence="9 10">
    <name type="scientific">Lottia gigantea</name>
    <name type="common">Giant owl limpet</name>
    <dbReference type="NCBI Taxonomy" id="225164"/>
    <lineage>
        <taxon>Eukaryota</taxon>
        <taxon>Metazoa</taxon>
        <taxon>Spiralia</taxon>
        <taxon>Lophotrochozoa</taxon>
        <taxon>Mollusca</taxon>
        <taxon>Gastropoda</taxon>
        <taxon>Patellogastropoda</taxon>
        <taxon>Lottioidea</taxon>
        <taxon>Lottiidae</taxon>
        <taxon>Lottia</taxon>
    </lineage>
</organism>
<evidence type="ECO:0000256" key="4">
    <source>
        <dbReference type="ARBA" id="ARBA00023069"/>
    </source>
</evidence>
<dbReference type="InterPro" id="IPR037662">
    <property type="entry name" value="CFAP68/107"/>
</dbReference>
<evidence type="ECO:0000256" key="1">
    <source>
        <dbReference type="ARBA" id="ARBA00004611"/>
    </source>
</evidence>
<name>V4CGB6_LOTGI</name>
<keyword evidence="4" id="KW-0969">Cilium</keyword>
<dbReference type="GeneID" id="20247282"/>
<dbReference type="Pfam" id="PF22595">
    <property type="entry name" value="CFAP107"/>
    <property type="match status" value="1"/>
</dbReference>
<dbReference type="STRING" id="225164.V4CGB6"/>
<evidence type="ECO:0000313" key="9">
    <source>
        <dbReference type="EMBL" id="ESP01115.1"/>
    </source>
</evidence>
<comment type="subcellular location">
    <subcellularLocation>
        <location evidence="1">Cytoplasm</location>
        <location evidence="1">Cytoskeleton</location>
        <location evidence="1">Flagellum axoneme</location>
    </subcellularLocation>
</comment>
<evidence type="ECO:0000256" key="5">
    <source>
        <dbReference type="ARBA" id="ARBA00023212"/>
    </source>
</evidence>